<name>A0A8J5IN67_9STRA</name>
<keyword evidence="2" id="KW-1185">Reference proteome</keyword>
<protein>
    <submittedName>
        <fullName evidence="1">Uncharacterized protein</fullName>
    </submittedName>
</protein>
<dbReference type="EMBL" id="JAENGY010001041">
    <property type="protein sequence ID" value="KAG6953259.1"/>
    <property type="molecule type" value="Genomic_DNA"/>
</dbReference>
<dbReference type="AlphaFoldDB" id="A0A8J5IN67"/>
<accession>A0A8J5IN67</accession>
<evidence type="ECO:0000313" key="2">
    <source>
        <dbReference type="Proteomes" id="UP000709295"/>
    </source>
</evidence>
<reference evidence="1" key="1">
    <citation type="submission" date="2021-01" db="EMBL/GenBank/DDBJ databases">
        <title>Phytophthora aleatoria, a newly-described species from Pinus radiata is distinct from Phytophthora cactorum isolates based on comparative genomics.</title>
        <authorList>
            <person name="Mcdougal R."/>
            <person name="Panda P."/>
            <person name="Williams N."/>
            <person name="Studholme D.J."/>
        </authorList>
    </citation>
    <scope>NUCLEOTIDE SEQUENCE</scope>
    <source>
        <strain evidence="1">NZFS 4037</strain>
    </source>
</reference>
<organism evidence="1 2">
    <name type="scientific">Phytophthora aleatoria</name>
    <dbReference type="NCBI Taxonomy" id="2496075"/>
    <lineage>
        <taxon>Eukaryota</taxon>
        <taxon>Sar</taxon>
        <taxon>Stramenopiles</taxon>
        <taxon>Oomycota</taxon>
        <taxon>Peronosporomycetes</taxon>
        <taxon>Peronosporales</taxon>
        <taxon>Peronosporaceae</taxon>
        <taxon>Phytophthora</taxon>
    </lineage>
</organism>
<dbReference type="Proteomes" id="UP000709295">
    <property type="component" value="Unassembled WGS sequence"/>
</dbReference>
<comment type="caution">
    <text evidence="1">The sequence shown here is derived from an EMBL/GenBank/DDBJ whole genome shotgun (WGS) entry which is preliminary data.</text>
</comment>
<proteinExistence type="predicted"/>
<sequence>MRREFGTTYLQSVFGLFAASRQRFGTRRNILCDSRQFSLSEPKGKKNTAFLLLKDRQTVKLKKKKCHFIQKVMCTLSRIMPGWIPLCGSVICVNCCDWS</sequence>
<gene>
    <name evidence="1" type="ORF">JG688_00012918</name>
</gene>
<evidence type="ECO:0000313" key="1">
    <source>
        <dbReference type="EMBL" id="KAG6953259.1"/>
    </source>
</evidence>